<dbReference type="AlphaFoldDB" id="A0A916NAF7"/>
<protein>
    <recommendedName>
        <fullName evidence="3">Anti-sigma K factor RskA C-terminal domain-containing protein</fullName>
    </recommendedName>
</protein>
<accession>A0A916NAF7</accession>
<sequence>MNIQAYIESGILEEYVLGTVSPQEKQEVECMSHIYPEIKQELLRTENALEEYALKHQTAPPASLKESLFSKMNFEEIPVADEPDNAEVNGNPLVVPEGDSKVIDNVFIRQESKEVVPFWAKLSAAASVLLILFAGWAVMQMSDLKKQREALLSEANGLKVEMDQVKQEMHYSVELAKLYRDPSYKVIHMAGLEKSPQSTVAAFWNTQTNEVMLDVEKLPAAPEGKQYQLWSIVDGVPVDIGMLDHQFIGKVLRMKSTKAGPVAFAITLEKQGGSPVPTMTEMYVMGKV</sequence>
<dbReference type="GO" id="GO:0006417">
    <property type="term" value="P:regulation of translation"/>
    <property type="evidence" value="ECO:0007669"/>
    <property type="project" value="TreeGrafter"/>
</dbReference>
<keyword evidence="5" id="KW-1185">Reference proteome</keyword>
<dbReference type="Pfam" id="PF10099">
    <property type="entry name" value="RskA_C"/>
    <property type="match status" value="1"/>
</dbReference>
<dbReference type="RefSeq" id="WP_215237233.1">
    <property type="nucleotide sequence ID" value="NZ_CAJRAF010000001.1"/>
</dbReference>
<feature type="domain" description="Anti-sigma K factor RskA C-terminal" evidence="3">
    <location>
        <begin position="123"/>
        <end position="278"/>
    </location>
</feature>
<reference evidence="4" key="1">
    <citation type="submission" date="2021-04" db="EMBL/GenBank/DDBJ databases">
        <authorList>
            <person name="Rodrigo-Torres L."/>
            <person name="Arahal R. D."/>
            <person name="Lucena T."/>
        </authorList>
    </citation>
    <scope>NUCLEOTIDE SEQUENCE</scope>
    <source>
        <strain evidence="4">CECT 9275</strain>
    </source>
</reference>
<dbReference type="InterPro" id="IPR018764">
    <property type="entry name" value="RskA_C"/>
</dbReference>
<evidence type="ECO:0000259" key="3">
    <source>
        <dbReference type="Pfam" id="PF10099"/>
    </source>
</evidence>
<dbReference type="GO" id="GO:0016989">
    <property type="term" value="F:sigma factor antagonist activity"/>
    <property type="evidence" value="ECO:0007669"/>
    <property type="project" value="TreeGrafter"/>
</dbReference>
<proteinExistence type="predicted"/>
<evidence type="ECO:0000313" key="4">
    <source>
        <dbReference type="EMBL" id="CAG4990185.1"/>
    </source>
</evidence>
<evidence type="ECO:0000256" key="1">
    <source>
        <dbReference type="SAM" id="Coils"/>
    </source>
</evidence>
<feature type="coiled-coil region" evidence="1">
    <location>
        <begin position="141"/>
        <end position="168"/>
    </location>
</feature>
<keyword evidence="1" id="KW-0175">Coiled coil</keyword>
<evidence type="ECO:0000313" key="5">
    <source>
        <dbReference type="Proteomes" id="UP000680038"/>
    </source>
</evidence>
<dbReference type="PANTHER" id="PTHR37461:SF1">
    <property type="entry name" value="ANTI-SIGMA-K FACTOR RSKA"/>
    <property type="match status" value="1"/>
</dbReference>
<dbReference type="PANTHER" id="PTHR37461">
    <property type="entry name" value="ANTI-SIGMA-K FACTOR RSKA"/>
    <property type="match status" value="1"/>
</dbReference>
<keyword evidence="2" id="KW-0472">Membrane</keyword>
<evidence type="ECO:0000256" key="2">
    <source>
        <dbReference type="SAM" id="Phobius"/>
    </source>
</evidence>
<dbReference type="InterPro" id="IPR051474">
    <property type="entry name" value="Anti-sigma-K/W_factor"/>
</dbReference>
<dbReference type="GO" id="GO:0005886">
    <property type="term" value="C:plasma membrane"/>
    <property type="evidence" value="ECO:0007669"/>
    <property type="project" value="InterPro"/>
</dbReference>
<dbReference type="Proteomes" id="UP000680038">
    <property type="component" value="Unassembled WGS sequence"/>
</dbReference>
<keyword evidence="2" id="KW-1133">Transmembrane helix</keyword>
<feature type="transmembrane region" description="Helical" evidence="2">
    <location>
        <begin position="118"/>
        <end position="139"/>
    </location>
</feature>
<keyword evidence="2" id="KW-0812">Transmembrane</keyword>
<gene>
    <name evidence="4" type="ORF">DYBT9275_00472</name>
</gene>
<dbReference type="EMBL" id="CAJRAF010000001">
    <property type="protein sequence ID" value="CAG4990185.1"/>
    <property type="molecule type" value="Genomic_DNA"/>
</dbReference>
<organism evidence="4 5">
    <name type="scientific">Dyadobacter helix</name>
    <dbReference type="NCBI Taxonomy" id="2822344"/>
    <lineage>
        <taxon>Bacteria</taxon>
        <taxon>Pseudomonadati</taxon>
        <taxon>Bacteroidota</taxon>
        <taxon>Cytophagia</taxon>
        <taxon>Cytophagales</taxon>
        <taxon>Spirosomataceae</taxon>
        <taxon>Dyadobacter</taxon>
    </lineage>
</organism>
<name>A0A916NAF7_9BACT</name>
<comment type="caution">
    <text evidence="4">The sequence shown here is derived from an EMBL/GenBank/DDBJ whole genome shotgun (WGS) entry which is preliminary data.</text>
</comment>